<proteinExistence type="predicted"/>
<protein>
    <recommendedName>
        <fullName evidence="6">DUF1446-domain-containing protein</fullName>
    </recommendedName>
</protein>
<gene>
    <name evidence="4" type="ORF">BU26DRAFT_515972</name>
</gene>
<sequence length="685" mass="75218">MVEINGLTHRTRTMQLTTDGGLIPVCNIVTPVGMLGYGLDETLTTDALIKLIRNGAPTAIILDSGSTDSGPEKLALGCMSAPRTNYLRDLTKLVRLAYRFHVPLIFSSAGGDGSDEHVREMLKVLEEIAATKGNEHYRLKTVAIFSEVQKDLVRERRRAGAITGCGKPVPHLTEEEIDSAPRICSQMGPEPFLDAMYANPDFNIIVGGRGYDPSPYVAFAAFASKTPLKDTASPEAQRMWGGFTHMGKIMECGGACSTPKSVGATATVYHDGTFDIESTDPGSRCTPLSVSAHTLYEKTRPDILYGPGGYLDLTHSQYEMLDDDRSCRVRGGTFTFSRDAGSSYQIKLEAARIIGYRAQYMGSIRDPTLISQLDTLLKRIKAYVTQQHATVDGTWDLDWHIYGQNHLKKDGQMAEVFIIGEALASTQELANSVVSTARVATVHAPYPGQKATSGNFAYGLGGKVEIPLGPCAQFSIYHLMAVEEGEERLRLSDDSNALFRQEVTMVGVPTKPQVVPLEPSKHRRGLSLLDDEGGPVPEDDTKPPKTLGDVAGILRSKNAGPYEVTFDVMFKTEDIFRLVKESDILNAAAVARLFDLTEDDIIWSGFFDQALAYKATIPRLWKGKVAPNGGFMENDVHGSQRYIGLMNMELPESFVESWKNLQVQRGRSRSPPREKKPMTNGIKEH</sequence>
<feature type="domain" description="Acyclic terpene utilisation N-terminal" evidence="2">
    <location>
        <begin position="123"/>
        <end position="450"/>
    </location>
</feature>
<evidence type="ECO:0000259" key="3">
    <source>
        <dbReference type="Pfam" id="PF14330"/>
    </source>
</evidence>
<dbReference type="GeneID" id="54581547"/>
<dbReference type="Pfam" id="PF14330">
    <property type="entry name" value="DUF4387"/>
    <property type="match status" value="1"/>
</dbReference>
<organism evidence="4 5">
    <name type="scientific">Trematosphaeria pertusa</name>
    <dbReference type="NCBI Taxonomy" id="390896"/>
    <lineage>
        <taxon>Eukaryota</taxon>
        <taxon>Fungi</taxon>
        <taxon>Dikarya</taxon>
        <taxon>Ascomycota</taxon>
        <taxon>Pezizomycotina</taxon>
        <taxon>Dothideomycetes</taxon>
        <taxon>Pleosporomycetidae</taxon>
        <taxon>Pleosporales</taxon>
        <taxon>Massarineae</taxon>
        <taxon>Trematosphaeriaceae</taxon>
        <taxon>Trematosphaeria</taxon>
    </lineage>
</organism>
<dbReference type="OrthoDB" id="5863171at2759"/>
<evidence type="ECO:0000313" key="4">
    <source>
        <dbReference type="EMBL" id="KAF2253653.1"/>
    </source>
</evidence>
<keyword evidence="5" id="KW-1185">Reference proteome</keyword>
<dbReference type="EMBL" id="ML987191">
    <property type="protein sequence ID" value="KAF2253653.1"/>
    <property type="molecule type" value="Genomic_DNA"/>
</dbReference>
<feature type="region of interest" description="Disordered" evidence="1">
    <location>
        <begin position="661"/>
        <end position="685"/>
    </location>
</feature>
<dbReference type="AlphaFoldDB" id="A0A6A6IWR9"/>
<evidence type="ECO:0000313" key="5">
    <source>
        <dbReference type="Proteomes" id="UP000800094"/>
    </source>
</evidence>
<feature type="region of interest" description="Disordered" evidence="1">
    <location>
        <begin position="525"/>
        <end position="546"/>
    </location>
</feature>
<evidence type="ECO:0008006" key="6">
    <source>
        <dbReference type="Google" id="ProtNLM"/>
    </source>
</evidence>
<reference evidence="4" key="1">
    <citation type="journal article" date="2020" name="Stud. Mycol.">
        <title>101 Dothideomycetes genomes: a test case for predicting lifestyles and emergence of pathogens.</title>
        <authorList>
            <person name="Haridas S."/>
            <person name="Albert R."/>
            <person name="Binder M."/>
            <person name="Bloem J."/>
            <person name="Labutti K."/>
            <person name="Salamov A."/>
            <person name="Andreopoulos B."/>
            <person name="Baker S."/>
            <person name="Barry K."/>
            <person name="Bills G."/>
            <person name="Bluhm B."/>
            <person name="Cannon C."/>
            <person name="Castanera R."/>
            <person name="Culley D."/>
            <person name="Daum C."/>
            <person name="Ezra D."/>
            <person name="Gonzalez J."/>
            <person name="Henrissat B."/>
            <person name="Kuo A."/>
            <person name="Liang C."/>
            <person name="Lipzen A."/>
            <person name="Lutzoni F."/>
            <person name="Magnuson J."/>
            <person name="Mondo S."/>
            <person name="Nolan M."/>
            <person name="Ohm R."/>
            <person name="Pangilinan J."/>
            <person name="Park H.-J."/>
            <person name="Ramirez L."/>
            <person name="Alfaro M."/>
            <person name="Sun H."/>
            <person name="Tritt A."/>
            <person name="Yoshinaga Y."/>
            <person name="Zwiers L.-H."/>
            <person name="Turgeon B."/>
            <person name="Goodwin S."/>
            <person name="Spatafora J."/>
            <person name="Crous P."/>
            <person name="Grigoriev I."/>
        </authorList>
    </citation>
    <scope>NUCLEOTIDE SEQUENCE</scope>
    <source>
        <strain evidence="4">CBS 122368</strain>
    </source>
</reference>
<feature type="domain" description="DUF4387" evidence="3">
    <location>
        <begin position="547"/>
        <end position="649"/>
    </location>
</feature>
<name>A0A6A6IWR9_9PLEO</name>
<dbReference type="Pfam" id="PF07287">
    <property type="entry name" value="AtuA"/>
    <property type="match status" value="1"/>
</dbReference>
<evidence type="ECO:0000259" key="2">
    <source>
        <dbReference type="Pfam" id="PF07287"/>
    </source>
</evidence>
<dbReference type="Proteomes" id="UP000800094">
    <property type="component" value="Unassembled WGS sequence"/>
</dbReference>
<feature type="compositionally biased region" description="Basic and acidic residues" evidence="1">
    <location>
        <begin position="671"/>
        <end position="685"/>
    </location>
</feature>
<evidence type="ECO:0000256" key="1">
    <source>
        <dbReference type="SAM" id="MobiDB-lite"/>
    </source>
</evidence>
<dbReference type="RefSeq" id="XP_033688657.1">
    <property type="nucleotide sequence ID" value="XM_033828217.1"/>
</dbReference>
<dbReference type="InterPro" id="IPR010839">
    <property type="entry name" value="AtuA_N"/>
</dbReference>
<dbReference type="InterPro" id="IPR025496">
    <property type="entry name" value="DUF4387"/>
</dbReference>
<accession>A0A6A6IWR9</accession>